<feature type="transmembrane region" description="Helical" evidence="9">
    <location>
        <begin position="7"/>
        <end position="26"/>
    </location>
</feature>
<dbReference type="GO" id="GO:1903425">
    <property type="term" value="F:fluoride transmembrane transporter activity"/>
    <property type="evidence" value="ECO:0007669"/>
    <property type="project" value="TreeGrafter"/>
</dbReference>
<feature type="transmembrane region" description="Helical" evidence="9">
    <location>
        <begin position="290"/>
        <end position="316"/>
    </location>
</feature>
<comment type="similarity">
    <text evidence="7">Belongs to the fluoride channel Fluc/FEX (TC 1.A.43) family.</text>
</comment>
<evidence type="ECO:0000256" key="6">
    <source>
        <dbReference type="ARBA" id="ARBA00023136"/>
    </source>
</evidence>
<feature type="transmembrane region" description="Helical" evidence="9">
    <location>
        <begin position="163"/>
        <end position="181"/>
    </location>
</feature>
<dbReference type="GO" id="GO:0005886">
    <property type="term" value="C:plasma membrane"/>
    <property type="evidence" value="ECO:0007669"/>
    <property type="project" value="UniProtKB-SubCell"/>
</dbReference>
<gene>
    <name evidence="10" type="ORF">CANCADRAFT_134403</name>
</gene>
<feature type="transmembrane region" description="Helical" evidence="9">
    <location>
        <begin position="83"/>
        <end position="105"/>
    </location>
</feature>
<proteinExistence type="inferred from homology"/>
<evidence type="ECO:0000313" key="11">
    <source>
        <dbReference type="Proteomes" id="UP000095023"/>
    </source>
</evidence>
<dbReference type="Pfam" id="PF02537">
    <property type="entry name" value="CRCB"/>
    <property type="match status" value="2"/>
</dbReference>
<comment type="catalytic activity">
    <reaction evidence="8">
        <text>fluoride(in) = fluoride(out)</text>
        <dbReference type="Rhea" id="RHEA:76159"/>
        <dbReference type="ChEBI" id="CHEBI:17051"/>
    </reaction>
    <physiologicalReaction direction="left-to-right" evidence="8">
        <dbReference type="Rhea" id="RHEA:76160"/>
    </physiologicalReaction>
</comment>
<dbReference type="PANTHER" id="PTHR28259:SF1">
    <property type="entry name" value="FLUORIDE EXPORT PROTEIN 1-RELATED"/>
    <property type="match status" value="1"/>
</dbReference>
<feature type="transmembrane region" description="Helical" evidence="9">
    <location>
        <begin position="46"/>
        <end position="63"/>
    </location>
</feature>
<comment type="subcellular location">
    <subcellularLocation>
        <location evidence="2">Cell membrane</location>
        <topology evidence="2">Multi-pass membrane protein</topology>
    </subcellularLocation>
</comment>
<keyword evidence="3" id="KW-1003">Cell membrane</keyword>
<evidence type="ECO:0000256" key="4">
    <source>
        <dbReference type="ARBA" id="ARBA00022692"/>
    </source>
</evidence>
<dbReference type="EMBL" id="KV453843">
    <property type="protein sequence ID" value="ODV89160.1"/>
    <property type="molecule type" value="Genomic_DNA"/>
</dbReference>
<reference evidence="11" key="1">
    <citation type="submission" date="2016-02" db="EMBL/GenBank/DDBJ databases">
        <title>Comparative genomics of biotechnologically important yeasts.</title>
        <authorList>
            <consortium name="DOE Joint Genome Institute"/>
            <person name="Riley R."/>
            <person name="Haridas S."/>
            <person name="Wolfe K.H."/>
            <person name="Lopes M.R."/>
            <person name="Hittinger C.T."/>
            <person name="Goker M."/>
            <person name="Salamov A."/>
            <person name="Wisecaver J."/>
            <person name="Long T.M."/>
            <person name="Aerts A.L."/>
            <person name="Barry K."/>
            <person name="Choi C."/>
            <person name="Clum A."/>
            <person name="Coughlan A.Y."/>
            <person name="Deshpande S."/>
            <person name="Douglass A.P."/>
            <person name="Hanson S.J."/>
            <person name="Klenk H.-P."/>
            <person name="Labutti K."/>
            <person name="Lapidus A."/>
            <person name="Lindquist E."/>
            <person name="Lipzen A."/>
            <person name="Meier-Kolthoff J.P."/>
            <person name="Ohm R.A."/>
            <person name="Otillar R.P."/>
            <person name="Pangilinan J."/>
            <person name="Peng Y."/>
            <person name="Rokas A."/>
            <person name="Rosa C.A."/>
            <person name="Scheuner C."/>
            <person name="Sibirny A.A."/>
            <person name="Slot J.C."/>
            <person name="Stielow J.B."/>
            <person name="Sun H."/>
            <person name="Kurtzman C.P."/>
            <person name="Blackwell M."/>
            <person name="Jeffries T.W."/>
            <person name="Grigoriev I.V."/>
        </authorList>
    </citation>
    <scope>NUCLEOTIDE SEQUENCE [LARGE SCALE GENOMIC DNA]</scope>
    <source>
        <strain evidence="11">NRRL Y-17796</strain>
    </source>
</reference>
<protein>
    <recommendedName>
        <fullName evidence="12">Fluoride ion transporter CrcB</fullName>
    </recommendedName>
</protein>
<evidence type="ECO:0000256" key="8">
    <source>
        <dbReference type="ARBA" id="ARBA00035585"/>
    </source>
</evidence>
<evidence type="ECO:0000256" key="3">
    <source>
        <dbReference type="ARBA" id="ARBA00022475"/>
    </source>
</evidence>
<evidence type="ECO:0000256" key="1">
    <source>
        <dbReference type="ARBA" id="ARBA00002598"/>
    </source>
</evidence>
<sequence length="332" mass="36022">MKQSSSAKIQLGIAAWIIVFSFWGTFTRVGVGDLSNYSGRAVFASAWVQFVGCVTMGFANASLKSHKSHEWTKSTQIFSKSIIVGYCGSTTSFSTYIVDLFYALANVSDFAGDHARGYNVLTFLTVLIGSIAFSMFGMGLGIHIGSYFDLMELPDKLPYPEEVGVALAVFHFAACALLVGLVPNSRTYTYSALFGPFGALLRWKLGDLNTKSNHFFWGTWAANMIGTTVICILIPLQGFLERKAASHFTSVNICEAMLALEVGFCGGLTTISTFIAEIDKLRIQGRGTRITIYYLASVVPTLMIAVIALGIAYWGFDELPSSTCFTANLSGT</sequence>
<keyword evidence="4 9" id="KW-0812">Transmembrane</keyword>
<keyword evidence="11" id="KW-1185">Reference proteome</keyword>
<comment type="function">
    <text evidence="1">Fluoride channel required for the rapid expulsion of cytoplasmic fluoride.</text>
</comment>
<organism evidence="10 11">
    <name type="scientific">Tortispora caseinolytica NRRL Y-17796</name>
    <dbReference type="NCBI Taxonomy" id="767744"/>
    <lineage>
        <taxon>Eukaryota</taxon>
        <taxon>Fungi</taxon>
        <taxon>Dikarya</taxon>
        <taxon>Ascomycota</taxon>
        <taxon>Saccharomycotina</taxon>
        <taxon>Trigonopsidomycetes</taxon>
        <taxon>Trigonopsidales</taxon>
        <taxon>Trigonopsidaceae</taxon>
        <taxon>Tortispora</taxon>
    </lineage>
</organism>
<feature type="transmembrane region" description="Helical" evidence="9">
    <location>
        <begin position="215"/>
        <end position="236"/>
    </location>
</feature>
<evidence type="ECO:0000313" key="10">
    <source>
        <dbReference type="EMBL" id="ODV89160.1"/>
    </source>
</evidence>
<evidence type="ECO:0000256" key="9">
    <source>
        <dbReference type="SAM" id="Phobius"/>
    </source>
</evidence>
<evidence type="ECO:0000256" key="2">
    <source>
        <dbReference type="ARBA" id="ARBA00004651"/>
    </source>
</evidence>
<dbReference type="PANTHER" id="PTHR28259">
    <property type="entry name" value="FLUORIDE EXPORT PROTEIN 1-RELATED"/>
    <property type="match status" value="1"/>
</dbReference>
<dbReference type="InterPro" id="IPR003691">
    <property type="entry name" value="FluC"/>
</dbReference>
<evidence type="ECO:0008006" key="12">
    <source>
        <dbReference type="Google" id="ProtNLM"/>
    </source>
</evidence>
<keyword evidence="6 9" id="KW-0472">Membrane</keyword>
<name>A0A1E4TBM4_9ASCO</name>
<evidence type="ECO:0000256" key="5">
    <source>
        <dbReference type="ARBA" id="ARBA00022989"/>
    </source>
</evidence>
<dbReference type="AlphaFoldDB" id="A0A1E4TBM4"/>
<dbReference type="Proteomes" id="UP000095023">
    <property type="component" value="Unassembled WGS sequence"/>
</dbReference>
<keyword evidence="5 9" id="KW-1133">Transmembrane helix</keyword>
<dbReference type="OrthoDB" id="409792at2759"/>
<feature type="transmembrane region" description="Helical" evidence="9">
    <location>
        <begin position="117"/>
        <end position="142"/>
    </location>
</feature>
<accession>A0A1E4TBM4</accession>
<evidence type="ECO:0000256" key="7">
    <source>
        <dbReference type="ARBA" id="ARBA00035120"/>
    </source>
</evidence>